<feature type="transmembrane region" description="Helical" evidence="1">
    <location>
        <begin position="88"/>
        <end position="110"/>
    </location>
</feature>
<dbReference type="Proteomes" id="UP000249134">
    <property type="component" value="Chromosome 1"/>
</dbReference>
<evidence type="ECO:0000313" key="2">
    <source>
        <dbReference type="EMBL" id="SQI61870.1"/>
    </source>
</evidence>
<reference evidence="2 3" key="1">
    <citation type="submission" date="2018-06" db="EMBL/GenBank/DDBJ databases">
        <authorList>
            <consortium name="Pathogen Informatics"/>
            <person name="Doyle S."/>
        </authorList>
    </citation>
    <scope>NUCLEOTIDE SEQUENCE [LARGE SCALE GENOMIC DNA]</scope>
    <source>
        <strain evidence="2 3">NCTC4824</strain>
    </source>
</reference>
<proteinExistence type="predicted"/>
<keyword evidence="1" id="KW-0812">Transmembrane</keyword>
<keyword evidence="1" id="KW-1133">Transmembrane helix</keyword>
<evidence type="ECO:0000256" key="1">
    <source>
        <dbReference type="SAM" id="Phobius"/>
    </source>
</evidence>
<keyword evidence="2" id="KW-0449">Lipoprotein</keyword>
<feature type="transmembrane region" description="Helical" evidence="1">
    <location>
        <begin position="56"/>
        <end position="76"/>
    </location>
</feature>
<organism evidence="2 3">
    <name type="scientific">Lederbergia lenta</name>
    <name type="common">Bacillus lentus</name>
    <dbReference type="NCBI Taxonomy" id="1467"/>
    <lineage>
        <taxon>Bacteria</taxon>
        <taxon>Bacillati</taxon>
        <taxon>Bacillota</taxon>
        <taxon>Bacilli</taxon>
        <taxon>Bacillales</taxon>
        <taxon>Bacillaceae</taxon>
        <taxon>Lederbergia</taxon>
    </lineage>
</organism>
<dbReference type="KEGG" id="blen:NCTC4824_03436"/>
<gene>
    <name evidence="2" type="ORF">NCTC4824_03436</name>
</gene>
<accession>A0A2X4WVY1</accession>
<keyword evidence="1" id="KW-0472">Membrane</keyword>
<feature type="transmembrane region" description="Helical" evidence="1">
    <location>
        <begin position="6"/>
        <end position="25"/>
    </location>
</feature>
<sequence>MPINGWIISSIVAGVIGSLFVLIIIPMNKKVIRDKWGKIDFTKTDIYFRWTRWDTIIVLCSIYTFLQIAGLLLFLLRGDTINSPVIQYFIHQTFVFSLITFIWLITKLAYVFKGIKERWPNEFQE</sequence>
<name>A0A2X4WVY1_LEDLE</name>
<keyword evidence="3" id="KW-1185">Reference proteome</keyword>
<dbReference type="RefSeq" id="WP_066141780.1">
    <property type="nucleotide sequence ID" value="NZ_CBCSGM010000003.1"/>
</dbReference>
<evidence type="ECO:0000313" key="3">
    <source>
        <dbReference type="Proteomes" id="UP000249134"/>
    </source>
</evidence>
<dbReference type="EMBL" id="LS483476">
    <property type="protein sequence ID" value="SQI61870.1"/>
    <property type="molecule type" value="Genomic_DNA"/>
</dbReference>
<protein>
    <submittedName>
        <fullName evidence="2">Lipoprotein</fullName>
    </submittedName>
</protein>
<dbReference type="AlphaFoldDB" id="A0A2X4WVY1"/>
<dbReference type="STRING" id="1348624.GCA_001591545_02343"/>